<accession>A0A9K3KBD8</accession>
<evidence type="ECO:0000313" key="3">
    <source>
        <dbReference type="EMBL" id="KAG7340462.1"/>
    </source>
</evidence>
<protein>
    <submittedName>
        <fullName evidence="3">Uncharacterized protein</fullName>
    </submittedName>
</protein>
<reference evidence="3" key="1">
    <citation type="journal article" date="2021" name="Sci. Rep.">
        <title>Diploid genomic architecture of Nitzschia inconspicua, an elite biomass production diatom.</title>
        <authorList>
            <person name="Oliver A."/>
            <person name="Podell S."/>
            <person name="Pinowska A."/>
            <person name="Traller J.C."/>
            <person name="Smith S.R."/>
            <person name="McClure R."/>
            <person name="Beliaev A."/>
            <person name="Bohutskyi P."/>
            <person name="Hill E.A."/>
            <person name="Rabines A."/>
            <person name="Zheng H."/>
            <person name="Allen L.Z."/>
            <person name="Kuo A."/>
            <person name="Grigoriev I.V."/>
            <person name="Allen A.E."/>
            <person name="Hazlebeck D."/>
            <person name="Allen E.E."/>
        </authorList>
    </citation>
    <scope>NUCLEOTIDE SEQUENCE</scope>
    <source>
        <strain evidence="3">Hildebrandi</strain>
    </source>
</reference>
<dbReference type="AlphaFoldDB" id="A0A9K3KBD8"/>
<dbReference type="EMBL" id="JAGRRH010000060">
    <property type="protein sequence ID" value="KAG7338309.1"/>
    <property type="molecule type" value="Genomic_DNA"/>
</dbReference>
<evidence type="ECO:0000313" key="4">
    <source>
        <dbReference type="Proteomes" id="UP000693970"/>
    </source>
</evidence>
<proteinExistence type="predicted"/>
<gene>
    <name evidence="3" type="ORF">IV203_024005</name>
    <name evidence="2" type="ORF">IV203_024557</name>
</gene>
<organism evidence="3 4">
    <name type="scientific">Nitzschia inconspicua</name>
    <dbReference type="NCBI Taxonomy" id="303405"/>
    <lineage>
        <taxon>Eukaryota</taxon>
        <taxon>Sar</taxon>
        <taxon>Stramenopiles</taxon>
        <taxon>Ochrophyta</taxon>
        <taxon>Bacillariophyta</taxon>
        <taxon>Bacillariophyceae</taxon>
        <taxon>Bacillariophycidae</taxon>
        <taxon>Bacillariales</taxon>
        <taxon>Bacillariaceae</taxon>
        <taxon>Nitzschia</taxon>
    </lineage>
</organism>
<evidence type="ECO:0000313" key="2">
    <source>
        <dbReference type="EMBL" id="KAG7338309.1"/>
    </source>
</evidence>
<dbReference type="Proteomes" id="UP000693970">
    <property type="component" value="Unassembled WGS sequence"/>
</dbReference>
<reference evidence="3" key="2">
    <citation type="submission" date="2021-04" db="EMBL/GenBank/DDBJ databases">
        <authorList>
            <person name="Podell S."/>
        </authorList>
    </citation>
    <scope>NUCLEOTIDE SEQUENCE</scope>
    <source>
        <strain evidence="3">Hildebrandi</strain>
    </source>
</reference>
<keyword evidence="4" id="KW-1185">Reference proteome</keyword>
<name>A0A9K3KBD8_9STRA</name>
<evidence type="ECO:0000256" key="1">
    <source>
        <dbReference type="SAM" id="MobiDB-lite"/>
    </source>
</evidence>
<comment type="caution">
    <text evidence="3">The sequence shown here is derived from an EMBL/GenBank/DDBJ whole genome shotgun (WGS) entry which is preliminary data.</text>
</comment>
<dbReference type="EMBL" id="JAGRRH010000027">
    <property type="protein sequence ID" value="KAG7340462.1"/>
    <property type="molecule type" value="Genomic_DNA"/>
</dbReference>
<feature type="region of interest" description="Disordered" evidence="1">
    <location>
        <begin position="115"/>
        <end position="136"/>
    </location>
</feature>
<sequence>MPSVNCTKTYMRCLGISGNQTIKVRGVNATSAYKTVFGVRYHEKLECHIEEMKECRSLWQRLRLNPDARLEESSKDEFDLEVDDSEPLVPPVVDYWEDVQWENLNCSAVGFNQGTSGTPTSKETNTRKCLDDSGSPTRTLAPNEVLEEALTAPLDEKVRKVFSVVHAALHYAVVEIDLECKTILVWDGLSYDLTTWTSNMTNILKRTRLVHLDAETTFWSKPDPHRRLLLRVDGKDTWTVKSDRLVQQQDSDNCGPIACLKLWKVFCPEGVDMASLTVEDYLNAVVDKCNVLIEKTSPSS</sequence>